<protein>
    <submittedName>
        <fullName evidence="2">Uncharacterized protein</fullName>
    </submittedName>
</protein>
<dbReference type="EMBL" id="JBGBPQ010000016">
    <property type="protein sequence ID" value="KAL1508229.1"/>
    <property type="molecule type" value="Genomic_DNA"/>
</dbReference>
<accession>A0AB34IXD7</accession>
<keyword evidence="3" id="KW-1185">Reference proteome</keyword>
<reference evidence="2 3" key="1">
    <citation type="journal article" date="2024" name="Science">
        <title>Giant polyketide synthase enzymes in the biosynthesis of giant marine polyether toxins.</title>
        <authorList>
            <person name="Fallon T.R."/>
            <person name="Shende V.V."/>
            <person name="Wierzbicki I.H."/>
            <person name="Pendleton A.L."/>
            <person name="Watervoot N.F."/>
            <person name="Auber R.P."/>
            <person name="Gonzalez D.J."/>
            <person name="Wisecaver J.H."/>
            <person name="Moore B.S."/>
        </authorList>
    </citation>
    <scope>NUCLEOTIDE SEQUENCE [LARGE SCALE GENOMIC DNA]</scope>
    <source>
        <strain evidence="2 3">12B1</strain>
    </source>
</reference>
<organism evidence="2 3">
    <name type="scientific">Prymnesium parvum</name>
    <name type="common">Toxic golden alga</name>
    <dbReference type="NCBI Taxonomy" id="97485"/>
    <lineage>
        <taxon>Eukaryota</taxon>
        <taxon>Haptista</taxon>
        <taxon>Haptophyta</taxon>
        <taxon>Prymnesiophyceae</taxon>
        <taxon>Prymnesiales</taxon>
        <taxon>Prymnesiaceae</taxon>
        <taxon>Prymnesium</taxon>
    </lineage>
</organism>
<dbReference type="AlphaFoldDB" id="A0AB34IXD7"/>
<proteinExistence type="predicted"/>
<evidence type="ECO:0000313" key="3">
    <source>
        <dbReference type="Proteomes" id="UP001515480"/>
    </source>
</evidence>
<evidence type="ECO:0000256" key="1">
    <source>
        <dbReference type="SAM" id="MobiDB-lite"/>
    </source>
</evidence>
<feature type="compositionally biased region" description="Pro residues" evidence="1">
    <location>
        <begin position="242"/>
        <end position="251"/>
    </location>
</feature>
<comment type="caution">
    <text evidence="2">The sequence shown here is derived from an EMBL/GenBank/DDBJ whole genome shotgun (WGS) entry which is preliminary data.</text>
</comment>
<name>A0AB34IXD7_PRYPA</name>
<gene>
    <name evidence="2" type="ORF">AB1Y20_004346</name>
</gene>
<sequence>MAAGRALLLSLEWALDRADPELVRSLDAQMDSLSISLGGNTAIRTRRLLFWLKCFSTTGGDFTQASQWLEELRGLLRWREEGIEREYIAVRLAIRTQLVLQHLTSGGDSWKAAKRALERCFPSEGASRGPSDGDERARYYSLDSAIRAAQRRETQRVVSTRERHPEAAVLEQVHAFVRQVKRLLRPPALLLLDAEGRLAREPVGAPADQAHCACSGHAHSRGNASPRASPPLHSIANDHAAPAPPMPPSAAPPTLSQRAVRQLQSRCLLRMAHIYLSKPILLDPKLHWATA</sequence>
<feature type="region of interest" description="Disordered" evidence="1">
    <location>
        <begin position="214"/>
        <end position="257"/>
    </location>
</feature>
<evidence type="ECO:0000313" key="2">
    <source>
        <dbReference type="EMBL" id="KAL1508229.1"/>
    </source>
</evidence>
<dbReference type="Proteomes" id="UP001515480">
    <property type="component" value="Unassembled WGS sequence"/>
</dbReference>